<feature type="compositionally biased region" description="Polar residues" evidence="2">
    <location>
        <begin position="860"/>
        <end position="869"/>
    </location>
</feature>
<reference evidence="3" key="1">
    <citation type="submission" date="2024-06" db="EMBL/GenBank/DDBJ databases">
        <authorList>
            <person name="Liu X."/>
            <person name="Lenzi L."/>
            <person name="Haldenby T S."/>
            <person name="Uol C."/>
        </authorList>
    </citation>
    <scope>NUCLEOTIDE SEQUENCE</scope>
</reference>
<feature type="compositionally biased region" description="Polar residues" evidence="2">
    <location>
        <begin position="600"/>
        <end position="630"/>
    </location>
</feature>
<proteinExistence type="predicted"/>
<feature type="compositionally biased region" description="Polar residues" evidence="2">
    <location>
        <begin position="891"/>
        <end position="908"/>
    </location>
</feature>
<feature type="region of interest" description="Disordered" evidence="2">
    <location>
        <begin position="994"/>
        <end position="1028"/>
    </location>
</feature>
<feature type="compositionally biased region" description="Polar residues" evidence="2">
    <location>
        <begin position="324"/>
        <end position="336"/>
    </location>
</feature>
<feature type="compositionally biased region" description="Polar residues" evidence="2">
    <location>
        <begin position="770"/>
        <end position="785"/>
    </location>
</feature>
<feature type="compositionally biased region" description="Basic residues" evidence="2">
    <location>
        <begin position="413"/>
        <end position="423"/>
    </location>
</feature>
<dbReference type="EMBL" id="CAXLJL010000345">
    <property type="protein sequence ID" value="CAL5136640.1"/>
    <property type="molecule type" value="Genomic_DNA"/>
</dbReference>
<feature type="region of interest" description="Disordered" evidence="2">
    <location>
        <begin position="815"/>
        <end position="958"/>
    </location>
</feature>
<feature type="compositionally biased region" description="Basic residues" evidence="2">
    <location>
        <begin position="1006"/>
        <end position="1028"/>
    </location>
</feature>
<sequence>MDGLDLYGELVEEEVSQEALNSQPENLVEHVQLLQAKCAALETEVEALNAHVSRLEAERTSLLSAKDQIVDNFARLGLACRREIEKLKLRVRFLCAKNNVREPKLPSASGSLSNLKDCLNPEKPVQYSEFINYLHSGPSPEKFNRKLLEVNRPSPTKAASTQTKQNEVTEQQKVSCREPRNARQSSSPSTTATRTSRSRSSSSSSSCSSSSSSTSHSVDVSRKSTDDNRGLKKLTTPHRQQIPQLLEHRSQNPMQNRSNSGDRYAPQNRSPDKNRKRIPNVTHRPPINGRHNQDHRTLNDDRALTRRNRSINPSRSRSNDRQTECTGETLRNNLAQAHQDPPHYRNRDRENWEVRHQDTCLKYHRSLPNTKRQSRSKERKKIAALSSLDDGNGVNAHSHIAEQRVPSSNKYPLKTHRSNPRTGRKFESSGMINDNRSLPSEVKEMATGLGSSVEDQIRRRLISVVQGCVREAREHHAARRAFQSSGFDRNDIVSGKDSQGTTSASPTCKQPTALPTDKHQNRSASVKSSIEEAECTVFSKRFRSRMEGRRTLTPVSLPNSCGSNDCRIVASDIHPSEAAEEVTSTNETGILLKEPKEVVQLTSPDPTQKVAPSTSPSQEPARLSSPSSNMNEEKTEPVQSELASRGPVTPEEIAVEQPSPADMGNASPVDKVDPVVSSKQDHDSSPSKVNEGLGDPDQTWSSDESSESSSSGTPQHDEPLHLADAYDYEITVENKEEGEVADELEEEEDTEKSHRLSPSRIPATRKRSWSHTSPDSRCSQSSTLKFNRKKSKTMTQMGYARGSVSPVNRQMKVDNKQMGRHGSSKMTTQRTGPVHLWQPSSIATSSLHGSVERDRLSVRSPLTSRTRNLSPLDHDRRGSNSQLVSPLRSPSLKQTHRLNPTSSDQMFNVSGYVGRNASGERKSSLHPIGRRPTSPPHVRRSSDSKHTERGRFVRDSTHVTNPRRVLYYSSPPRLNQFHHNAKLRFDRERDNRFRRFRQSPPTLNNTHRRPLVHNRRPVQRASRAQRRF</sequence>
<feature type="compositionally biased region" description="Polar residues" evidence="2">
    <location>
        <begin position="838"/>
        <end position="848"/>
    </location>
</feature>
<feature type="compositionally biased region" description="Acidic residues" evidence="2">
    <location>
        <begin position="739"/>
        <end position="750"/>
    </location>
</feature>
<keyword evidence="1" id="KW-0175">Coiled coil</keyword>
<comment type="caution">
    <text evidence="3">The sequence shown here is derived from an EMBL/GenBank/DDBJ whole genome shotgun (WGS) entry which is preliminary data.</text>
</comment>
<feature type="compositionally biased region" description="Polar residues" evidence="2">
    <location>
        <begin position="496"/>
        <end position="510"/>
    </location>
</feature>
<feature type="region of interest" description="Disordered" evidence="2">
    <location>
        <begin position="488"/>
        <end position="528"/>
    </location>
</feature>
<feature type="compositionally biased region" description="Low complexity" evidence="2">
    <location>
        <begin position="701"/>
        <end position="711"/>
    </location>
</feature>
<feature type="compositionally biased region" description="Basic and acidic residues" evidence="2">
    <location>
        <begin position="340"/>
        <end position="350"/>
    </location>
</feature>
<gene>
    <name evidence="3" type="ORF">CDAUBV1_LOCUS10765</name>
</gene>
<feature type="compositionally biased region" description="Basic and acidic residues" evidence="2">
    <location>
        <begin position="219"/>
        <end position="230"/>
    </location>
</feature>
<dbReference type="AlphaFoldDB" id="A0AAV2THK8"/>
<feature type="compositionally biased region" description="Polar residues" evidence="2">
    <location>
        <begin position="153"/>
        <end position="174"/>
    </location>
</feature>
<feature type="region of interest" description="Disordered" evidence="2">
    <location>
        <begin position="153"/>
        <end position="350"/>
    </location>
</feature>
<protein>
    <submittedName>
        <fullName evidence="3">Uncharacterized protein</fullName>
    </submittedName>
</protein>
<organism evidence="3 4">
    <name type="scientific">Calicophoron daubneyi</name>
    <name type="common">Rumen fluke</name>
    <name type="synonym">Paramphistomum daubneyi</name>
    <dbReference type="NCBI Taxonomy" id="300641"/>
    <lineage>
        <taxon>Eukaryota</taxon>
        <taxon>Metazoa</taxon>
        <taxon>Spiralia</taxon>
        <taxon>Lophotrochozoa</taxon>
        <taxon>Platyhelminthes</taxon>
        <taxon>Trematoda</taxon>
        <taxon>Digenea</taxon>
        <taxon>Plagiorchiida</taxon>
        <taxon>Pronocephalata</taxon>
        <taxon>Paramphistomoidea</taxon>
        <taxon>Paramphistomidae</taxon>
        <taxon>Calicophoron</taxon>
    </lineage>
</organism>
<feature type="compositionally biased region" description="Polar residues" evidence="2">
    <location>
        <begin position="251"/>
        <end position="261"/>
    </location>
</feature>
<evidence type="ECO:0000256" key="1">
    <source>
        <dbReference type="SAM" id="Coils"/>
    </source>
</evidence>
<evidence type="ECO:0000313" key="3">
    <source>
        <dbReference type="EMBL" id="CAL5136640.1"/>
    </source>
</evidence>
<feature type="compositionally biased region" description="Basic and acidic residues" evidence="2">
    <location>
        <begin position="940"/>
        <end position="957"/>
    </location>
</feature>
<evidence type="ECO:0000256" key="2">
    <source>
        <dbReference type="SAM" id="MobiDB-lite"/>
    </source>
</evidence>
<feature type="coiled-coil region" evidence="1">
    <location>
        <begin position="31"/>
        <end position="58"/>
    </location>
</feature>
<evidence type="ECO:0000313" key="4">
    <source>
        <dbReference type="Proteomes" id="UP001497525"/>
    </source>
</evidence>
<feature type="region of interest" description="Disordered" evidence="2">
    <location>
        <begin position="600"/>
        <end position="797"/>
    </location>
</feature>
<feature type="compositionally biased region" description="Basic and acidic residues" evidence="2">
    <location>
        <begin position="291"/>
        <end position="304"/>
    </location>
</feature>
<accession>A0AAV2THK8</accession>
<dbReference type="Proteomes" id="UP001497525">
    <property type="component" value="Unassembled WGS sequence"/>
</dbReference>
<feature type="region of interest" description="Disordered" evidence="2">
    <location>
        <begin position="409"/>
        <end position="436"/>
    </location>
</feature>
<name>A0AAV2THK8_CALDB</name>
<feature type="compositionally biased region" description="Low complexity" evidence="2">
    <location>
        <begin position="183"/>
        <end position="218"/>
    </location>
</feature>